<evidence type="ECO:0000313" key="2">
    <source>
        <dbReference type="EMBL" id="OBZ89247.1"/>
    </source>
</evidence>
<reference evidence="2 3" key="1">
    <citation type="submission" date="2016-03" db="EMBL/GenBank/DDBJ databases">
        <title>Choanephora cucurbitarum.</title>
        <authorList>
            <person name="Min B."/>
            <person name="Park H."/>
            <person name="Park J.-H."/>
            <person name="Shin H.-D."/>
            <person name="Choi I.-G."/>
        </authorList>
    </citation>
    <scope>NUCLEOTIDE SEQUENCE [LARGE SCALE GENOMIC DNA]</scope>
    <source>
        <strain evidence="2 3">KUS-F28377</strain>
    </source>
</reference>
<accession>A0A1C7NJE9</accession>
<dbReference type="AlphaFoldDB" id="A0A1C7NJE9"/>
<feature type="domain" description="SAP" evidence="1">
    <location>
        <begin position="192"/>
        <end position="226"/>
    </location>
</feature>
<dbReference type="Proteomes" id="UP000093000">
    <property type="component" value="Unassembled WGS sequence"/>
</dbReference>
<dbReference type="EMBL" id="LUGH01000105">
    <property type="protein sequence ID" value="OBZ89247.1"/>
    <property type="molecule type" value="Genomic_DNA"/>
</dbReference>
<organism evidence="2 3">
    <name type="scientific">Choanephora cucurbitarum</name>
    <dbReference type="NCBI Taxonomy" id="101091"/>
    <lineage>
        <taxon>Eukaryota</taxon>
        <taxon>Fungi</taxon>
        <taxon>Fungi incertae sedis</taxon>
        <taxon>Mucoromycota</taxon>
        <taxon>Mucoromycotina</taxon>
        <taxon>Mucoromycetes</taxon>
        <taxon>Mucorales</taxon>
        <taxon>Mucorineae</taxon>
        <taxon>Choanephoraceae</taxon>
        <taxon>Choanephoroideae</taxon>
        <taxon>Choanephora</taxon>
    </lineage>
</organism>
<dbReference type="PROSITE" id="PS50800">
    <property type="entry name" value="SAP"/>
    <property type="match status" value="1"/>
</dbReference>
<dbReference type="OrthoDB" id="5576441at2759"/>
<comment type="caution">
    <text evidence="2">The sequence shown here is derived from an EMBL/GenBank/DDBJ whole genome shotgun (WGS) entry which is preliminary data.</text>
</comment>
<sequence>MAPKRKAETSLDSTQKKQCREICSLCLQPCAITPFPTHLYFSLALIPSRSDRALSLFEKESDDIQYLAHCLHQLADQPDLFKSVITRFRHLLETKKIEEYRTLLSKEHRIDGTREYAFLVHLVDQLESRISTLLRLLSDPISSLDTFFLIEVTLTRALAILTVAHKIKKETEQLELVDISNHPPRPVSMPDYDALSTPELRAKLKSYGYKSGGRRAQMIEDLKNIFQSLHQSTATVRSNQTDTEYVTTKEQLNPETRHKIVKHLKENTSRWNQILRYENQQVNINECHLGLDCKKSELKIVLDEYAAGNDFKKTRKKK</sequence>
<protein>
    <recommendedName>
        <fullName evidence="1">SAP domain-containing protein</fullName>
    </recommendedName>
</protein>
<dbReference type="InterPro" id="IPR003034">
    <property type="entry name" value="SAP_dom"/>
</dbReference>
<evidence type="ECO:0000259" key="1">
    <source>
        <dbReference type="PROSITE" id="PS50800"/>
    </source>
</evidence>
<keyword evidence="3" id="KW-1185">Reference proteome</keyword>
<dbReference type="InParanoid" id="A0A1C7NJE9"/>
<gene>
    <name evidence="2" type="ORF">A0J61_02698</name>
</gene>
<proteinExistence type="predicted"/>
<name>A0A1C7NJE9_9FUNG</name>
<dbReference type="CDD" id="cd22999">
    <property type="entry name" value="SAP_SLX4"/>
    <property type="match status" value="1"/>
</dbReference>
<evidence type="ECO:0000313" key="3">
    <source>
        <dbReference type="Proteomes" id="UP000093000"/>
    </source>
</evidence>